<feature type="signal peptide" evidence="1">
    <location>
        <begin position="1"/>
        <end position="19"/>
    </location>
</feature>
<dbReference type="EMBL" id="CP034338">
    <property type="protein sequence ID" value="AZL69110.1"/>
    <property type="molecule type" value="Genomic_DNA"/>
</dbReference>
<keyword evidence="1" id="KW-0732">Signal</keyword>
<dbReference type="KEGG" id="pory:EJA05_15880"/>
<proteinExistence type="predicted"/>
<accession>A0A3Q8U1Q6</accession>
<evidence type="ECO:0000313" key="2">
    <source>
        <dbReference type="EMBL" id="AZL69110.1"/>
    </source>
</evidence>
<dbReference type="Proteomes" id="UP000268230">
    <property type="component" value="Chromosome"/>
</dbReference>
<dbReference type="OrthoDB" id="7020694at2"/>
<reference evidence="2 3" key="1">
    <citation type="submission" date="2018-12" db="EMBL/GenBank/DDBJ databases">
        <authorList>
            <person name="Li S."/>
            <person name="Yang R."/>
            <person name="Chen G."/>
            <person name="Zou L."/>
            <person name="Zhang C."/>
            <person name="Chen Y."/>
            <person name="Liu Z."/>
            <person name="Li Y."/>
            <person name="Yan Y."/>
            <person name="Huang M."/>
            <person name="Chen T."/>
        </authorList>
    </citation>
    <scope>NUCLEOTIDE SEQUENCE [LARGE SCALE GENOMIC DNA]</scope>
    <source>
        <strain evidence="2 3">1257</strain>
    </source>
</reference>
<name>A0A3Q8U1Q6_9PSED</name>
<gene>
    <name evidence="2" type="ORF">EJA05_15880</name>
</gene>
<evidence type="ECO:0008006" key="4">
    <source>
        <dbReference type="Google" id="ProtNLM"/>
    </source>
</evidence>
<dbReference type="AlphaFoldDB" id="A0A3Q8U1Q6"/>
<evidence type="ECO:0000313" key="3">
    <source>
        <dbReference type="Proteomes" id="UP000268230"/>
    </source>
</evidence>
<feature type="chain" id="PRO_5018733279" description="DUF1090 family protein" evidence="1">
    <location>
        <begin position="20"/>
        <end position="89"/>
    </location>
</feature>
<evidence type="ECO:0000256" key="1">
    <source>
        <dbReference type="SAM" id="SignalP"/>
    </source>
</evidence>
<protein>
    <recommendedName>
        <fullName evidence="4">DUF1090 family protein</fullName>
    </recommendedName>
</protein>
<organism evidence="2 3">
    <name type="scientific">Pseudomonas entomophila</name>
    <dbReference type="NCBI Taxonomy" id="312306"/>
    <lineage>
        <taxon>Bacteria</taxon>
        <taxon>Pseudomonadati</taxon>
        <taxon>Pseudomonadota</taxon>
        <taxon>Gammaproteobacteria</taxon>
        <taxon>Pseudomonadales</taxon>
        <taxon>Pseudomonadaceae</taxon>
        <taxon>Pseudomonas</taxon>
    </lineage>
</organism>
<sequence length="89" mass="9506">MKSMTLLVIASVLSFAAQAEDSAATNCDAKINDLEYISKTDGQALHGGMAHDYHELLKEAKDAKASGDMAKCQASADRAKTIYNKARGK</sequence>